<accession>A0A6J5N197</accession>
<proteinExistence type="predicted"/>
<feature type="compositionally biased region" description="Basic residues" evidence="1">
    <location>
        <begin position="42"/>
        <end position="53"/>
    </location>
</feature>
<name>A0A6J5N197_9CAUD</name>
<feature type="compositionally biased region" description="Basic and acidic residues" evidence="1">
    <location>
        <begin position="132"/>
        <end position="142"/>
    </location>
</feature>
<reference evidence="2" key="1">
    <citation type="submission" date="2020-04" db="EMBL/GenBank/DDBJ databases">
        <authorList>
            <person name="Chiriac C."/>
            <person name="Salcher M."/>
            <person name="Ghai R."/>
            <person name="Kavagutti S V."/>
        </authorList>
    </citation>
    <scope>NUCLEOTIDE SEQUENCE</scope>
</reference>
<organism evidence="2">
    <name type="scientific">uncultured Caudovirales phage</name>
    <dbReference type="NCBI Taxonomy" id="2100421"/>
    <lineage>
        <taxon>Viruses</taxon>
        <taxon>Duplodnaviria</taxon>
        <taxon>Heunggongvirae</taxon>
        <taxon>Uroviricota</taxon>
        <taxon>Caudoviricetes</taxon>
        <taxon>Peduoviridae</taxon>
        <taxon>Maltschvirus</taxon>
        <taxon>Maltschvirus maltsch</taxon>
    </lineage>
</organism>
<evidence type="ECO:0000256" key="1">
    <source>
        <dbReference type="SAM" id="MobiDB-lite"/>
    </source>
</evidence>
<feature type="region of interest" description="Disordered" evidence="1">
    <location>
        <begin position="16"/>
        <end position="57"/>
    </location>
</feature>
<protein>
    <submittedName>
        <fullName evidence="2">Uncharacterized protein</fullName>
    </submittedName>
</protein>
<sequence>MSKKIGYDLTEVTENLEKTFEMNPTTEKQSEKPKVKASGRGGARKNSGRKKGSTQKLSGASILDAIANIDMPFEEGLALDYKRARDEGDLNVIQRYQTMILAKVVADKQELDVTSNGQTLGASFTFPSLELPDWKDDQPIKH</sequence>
<feature type="region of interest" description="Disordered" evidence="1">
    <location>
        <begin position="120"/>
        <end position="142"/>
    </location>
</feature>
<gene>
    <name evidence="2" type="ORF">UFOVP623_9</name>
</gene>
<dbReference type="EMBL" id="LR796593">
    <property type="protein sequence ID" value="CAB4153375.1"/>
    <property type="molecule type" value="Genomic_DNA"/>
</dbReference>
<evidence type="ECO:0000313" key="2">
    <source>
        <dbReference type="EMBL" id="CAB4153375.1"/>
    </source>
</evidence>